<dbReference type="EMBL" id="JACEIK010003754">
    <property type="protein sequence ID" value="MCD9642994.1"/>
    <property type="molecule type" value="Genomic_DNA"/>
</dbReference>
<protein>
    <submittedName>
        <fullName evidence="1">Uncharacterized protein</fullName>
    </submittedName>
</protein>
<keyword evidence="2" id="KW-1185">Reference proteome</keyword>
<proteinExistence type="predicted"/>
<name>A0ABS8V8D0_DATST</name>
<accession>A0ABS8V8D0</accession>
<comment type="caution">
    <text evidence="1">The sequence shown here is derived from an EMBL/GenBank/DDBJ whole genome shotgun (WGS) entry which is preliminary data.</text>
</comment>
<gene>
    <name evidence="1" type="ORF">HAX54_030092</name>
</gene>
<evidence type="ECO:0000313" key="2">
    <source>
        <dbReference type="Proteomes" id="UP000823775"/>
    </source>
</evidence>
<sequence>MNLDLNLLPDTYSVSRARTPYPDLTEDSTLICWHRVLGRAKESGSRLGPSFGLMFSLESGSSRFELGSHIRLGSRLGMEAESLVGIKDQGQVQSGSCWVRGLESGLGLGLELVAGSCFVFQLSFGRVSRLGTRSGSVKSALGPSPKFGSGRIGIEVKGSIKDRGGVSLSRVGGRRQRR</sequence>
<reference evidence="1 2" key="1">
    <citation type="journal article" date="2021" name="BMC Genomics">
        <title>Datura genome reveals duplications of psychoactive alkaloid biosynthetic genes and high mutation rate following tissue culture.</title>
        <authorList>
            <person name="Rajewski A."/>
            <person name="Carter-House D."/>
            <person name="Stajich J."/>
            <person name="Litt A."/>
        </authorList>
    </citation>
    <scope>NUCLEOTIDE SEQUENCE [LARGE SCALE GENOMIC DNA]</scope>
    <source>
        <strain evidence="1">AR-01</strain>
    </source>
</reference>
<dbReference type="Proteomes" id="UP000823775">
    <property type="component" value="Unassembled WGS sequence"/>
</dbReference>
<organism evidence="1 2">
    <name type="scientific">Datura stramonium</name>
    <name type="common">Jimsonweed</name>
    <name type="synonym">Common thornapple</name>
    <dbReference type="NCBI Taxonomy" id="4076"/>
    <lineage>
        <taxon>Eukaryota</taxon>
        <taxon>Viridiplantae</taxon>
        <taxon>Streptophyta</taxon>
        <taxon>Embryophyta</taxon>
        <taxon>Tracheophyta</taxon>
        <taxon>Spermatophyta</taxon>
        <taxon>Magnoliopsida</taxon>
        <taxon>eudicotyledons</taxon>
        <taxon>Gunneridae</taxon>
        <taxon>Pentapetalae</taxon>
        <taxon>asterids</taxon>
        <taxon>lamiids</taxon>
        <taxon>Solanales</taxon>
        <taxon>Solanaceae</taxon>
        <taxon>Solanoideae</taxon>
        <taxon>Datureae</taxon>
        <taxon>Datura</taxon>
    </lineage>
</organism>
<evidence type="ECO:0000313" key="1">
    <source>
        <dbReference type="EMBL" id="MCD9642994.1"/>
    </source>
</evidence>